<reference evidence="8" key="1">
    <citation type="submission" date="2022-10" db="EMBL/GenBank/DDBJ databases">
        <title>Genome assembly of Pristionchus species.</title>
        <authorList>
            <person name="Yoshida K."/>
            <person name="Sommer R.J."/>
        </authorList>
    </citation>
    <scope>NUCLEOTIDE SEQUENCE [LARGE SCALE GENOMIC DNA]</scope>
    <source>
        <strain evidence="8">RS5460</strain>
    </source>
</reference>
<dbReference type="FunFam" id="3.40.50.1820:FF:000200">
    <property type="entry name" value="Serine protease 16"/>
    <property type="match status" value="1"/>
</dbReference>
<accession>A0AAN5I2W7</accession>
<keyword evidence="8" id="KW-1185">Reference proteome</keyword>
<evidence type="ECO:0000256" key="5">
    <source>
        <dbReference type="ARBA" id="ARBA00023180"/>
    </source>
</evidence>
<feature type="compositionally biased region" description="Low complexity" evidence="6">
    <location>
        <begin position="287"/>
        <end position="305"/>
    </location>
</feature>
<dbReference type="EMBL" id="BTRK01000004">
    <property type="protein sequence ID" value="GMR50007.1"/>
    <property type="molecule type" value="Genomic_DNA"/>
</dbReference>
<comment type="similarity">
    <text evidence="1">Belongs to the peptidase S28 family.</text>
</comment>
<dbReference type="GO" id="GO:0070008">
    <property type="term" value="F:serine-type exopeptidase activity"/>
    <property type="evidence" value="ECO:0007669"/>
    <property type="project" value="InterPro"/>
</dbReference>
<feature type="region of interest" description="Disordered" evidence="6">
    <location>
        <begin position="284"/>
        <end position="336"/>
    </location>
</feature>
<dbReference type="InterPro" id="IPR008758">
    <property type="entry name" value="Peptidase_S28"/>
</dbReference>
<feature type="compositionally biased region" description="Low complexity" evidence="6">
    <location>
        <begin position="314"/>
        <end position="336"/>
    </location>
</feature>
<evidence type="ECO:0000313" key="8">
    <source>
        <dbReference type="Proteomes" id="UP001328107"/>
    </source>
</evidence>
<dbReference type="AlphaFoldDB" id="A0AAN5I2W7"/>
<dbReference type="InterPro" id="IPR029058">
    <property type="entry name" value="AB_hydrolase_fold"/>
</dbReference>
<evidence type="ECO:0000256" key="4">
    <source>
        <dbReference type="ARBA" id="ARBA00022801"/>
    </source>
</evidence>
<evidence type="ECO:0000256" key="2">
    <source>
        <dbReference type="ARBA" id="ARBA00022670"/>
    </source>
</evidence>
<keyword evidence="5" id="KW-0325">Glycoprotein</keyword>
<evidence type="ECO:0000256" key="3">
    <source>
        <dbReference type="ARBA" id="ARBA00022729"/>
    </source>
</evidence>
<evidence type="ECO:0000256" key="6">
    <source>
        <dbReference type="SAM" id="MobiDB-lite"/>
    </source>
</evidence>
<keyword evidence="4" id="KW-0378">Hydrolase</keyword>
<comment type="caution">
    <text evidence="7">The sequence shown here is derived from an EMBL/GenBank/DDBJ whole genome shotgun (WGS) entry which is preliminary data.</text>
</comment>
<keyword evidence="3" id="KW-0732">Signal</keyword>
<feature type="non-terminal residue" evidence="7">
    <location>
        <position position="1"/>
    </location>
</feature>
<proteinExistence type="inferred from homology"/>
<evidence type="ECO:0000313" key="7">
    <source>
        <dbReference type="EMBL" id="GMR50007.1"/>
    </source>
</evidence>
<evidence type="ECO:0008006" key="9">
    <source>
        <dbReference type="Google" id="ProtNLM"/>
    </source>
</evidence>
<dbReference type="PANTHER" id="PTHR11010:SF117">
    <property type="entry name" value="SERINE PROTEASE 16"/>
    <property type="match status" value="1"/>
</dbReference>
<protein>
    <recommendedName>
        <fullName evidence="9">Peptidase</fullName>
    </recommendedName>
</protein>
<evidence type="ECO:0000256" key="1">
    <source>
        <dbReference type="ARBA" id="ARBA00011079"/>
    </source>
</evidence>
<dbReference type="Proteomes" id="UP001328107">
    <property type="component" value="Unassembled WGS sequence"/>
</dbReference>
<dbReference type="Gene3D" id="1.20.120.980">
    <property type="entry name" value="Serine carboxypeptidase S28, SKS domain"/>
    <property type="match status" value="1"/>
</dbReference>
<dbReference type="GO" id="GO:0008239">
    <property type="term" value="F:dipeptidyl-peptidase activity"/>
    <property type="evidence" value="ECO:0007669"/>
    <property type="project" value="TreeGrafter"/>
</dbReference>
<gene>
    <name evidence="7" type="ORF">PMAYCL1PPCAC_20202</name>
</gene>
<dbReference type="Pfam" id="PF05577">
    <property type="entry name" value="Peptidase_S28"/>
    <property type="match status" value="1"/>
</dbReference>
<dbReference type="PANTHER" id="PTHR11010">
    <property type="entry name" value="PROTEASE S28 PRO-X CARBOXYPEPTIDASE-RELATED"/>
    <property type="match status" value="1"/>
</dbReference>
<dbReference type="Gene3D" id="3.40.50.1820">
    <property type="entry name" value="alpha/beta hydrolase"/>
    <property type="match status" value="1"/>
</dbReference>
<sequence>DRTEEAFEKLRQLTLDASGRSTISDKFNLVPAWTNDVNVPVPTINIQNVFATLIAVFQDVVQYSDVDYGKGLDHTVTKLCDIMEDEVKYPDPIDAVRYAQQWKYGNFENPETGSDPEADFAFMKDMTQYIDGHADPDGTRPYPDNALAGVLWSWLTCNELGYYQTTDYGYGIFGNPVPLNFQVTMCEKVFRGKMDHIEKGVARTNYQYGGRERFSATNVVLPNGNHDPWHAMGILEQGKLDESVVPILIEGTAHCADMYAAREQDSPQLMHARETILANIRKWLNGDTQPDTTTKKPLTPPQTDQTTDDETTTERATPPSTTTTVPTPTTTTSSSSALSVTVAMILVTAVV</sequence>
<dbReference type="InterPro" id="IPR042269">
    <property type="entry name" value="Ser_carbopepase_S28_SKS"/>
</dbReference>
<organism evidence="7 8">
    <name type="scientific">Pristionchus mayeri</name>
    <dbReference type="NCBI Taxonomy" id="1317129"/>
    <lineage>
        <taxon>Eukaryota</taxon>
        <taxon>Metazoa</taxon>
        <taxon>Ecdysozoa</taxon>
        <taxon>Nematoda</taxon>
        <taxon>Chromadorea</taxon>
        <taxon>Rhabditida</taxon>
        <taxon>Rhabditina</taxon>
        <taxon>Diplogasteromorpha</taxon>
        <taxon>Diplogasteroidea</taxon>
        <taxon>Neodiplogasteridae</taxon>
        <taxon>Pristionchus</taxon>
    </lineage>
</organism>
<dbReference type="GO" id="GO:0006508">
    <property type="term" value="P:proteolysis"/>
    <property type="evidence" value="ECO:0007669"/>
    <property type="project" value="UniProtKB-KW"/>
</dbReference>
<name>A0AAN5I2W7_9BILA</name>
<keyword evidence="2" id="KW-0645">Protease</keyword>